<dbReference type="AlphaFoldDB" id="A0A392SRA1"/>
<evidence type="ECO:0000313" key="2">
    <source>
        <dbReference type="EMBL" id="MCI50440.1"/>
    </source>
</evidence>
<sequence length="50" mass="5134">MVGTKEGNFDDSASDRGGIGLLELLDGAKGANGEWNIRGRNGRVGGGDDE</sequence>
<feature type="region of interest" description="Disordered" evidence="1">
    <location>
        <begin position="31"/>
        <end position="50"/>
    </location>
</feature>
<evidence type="ECO:0000256" key="1">
    <source>
        <dbReference type="SAM" id="MobiDB-lite"/>
    </source>
</evidence>
<feature type="non-terminal residue" evidence="2">
    <location>
        <position position="50"/>
    </location>
</feature>
<comment type="caution">
    <text evidence="2">The sequence shown here is derived from an EMBL/GenBank/DDBJ whole genome shotgun (WGS) entry which is preliminary data.</text>
</comment>
<keyword evidence="3" id="KW-1185">Reference proteome</keyword>
<name>A0A392SRA1_9FABA</name>
<dbReference type="EMBL" id="LXQA010416705">
    <property type="protein sequence ID" value="MCI50440.1"/>
    <property type="molecule type" value="Genomic_DNA"/>
</dbReference>
<proteinExistence type="predicted"/>
<reference evidence="2 3" key="1">
    <citation type="journal article" date="2018" name="Front. Plant Sci.">
        <title>Red Clover (Trifolium pratense) and Zigzag Clover (T. medium) - A Picture of Genomic Similarities and Differences.</title>
        <authorList>
            <person name="Dluhosova J."/>
            <person name="Istvanek J."/>
            <person name="Nedelnik J."/>
            <person name="Repkova J."/>
        </authorList>
    </citation>
    <scope>NUCLEOTIDE SEQUENCE [LARGE SCALE GENOMIC DNA]</scope>
    <source>
        <strain evidence="3">cv. 10/8</strain>
        <tissue evidence="2">Leaf</tissue>
    </source>
</reference>
<evidence type="ECO:0000313" key="3">
    <source>
        <dbReference type="Proteomes" id="UP000265520"/>
    </source>
</evidence>
<dbReference type="Proteomes" id="UP000265520">
    <property type="component" value="Unassembled WGS sequence"/>
</dbReference>
<accession>A0A392SRA1</accession>
<organism evidence="2 3">
    <name type="scientific">Trifolium medium</name>
    <dbReference type="NCBI Taxonomy" id="97028"/>
    <lineage>
        <taxon>Eukaryota</taxon>
        <taxon>Viridiplantae</taxon>
        <taxon>Streptophyta</taxon>
        <taxon>Embryophyta</taxon>
        <taxon>Tracheophyta</taxon>
        <taxon>Spermatophyta</taxon>
        <taxon>Magnoliopsida</taxon>
        <taxon>eudicotyledons</taxon>
        <taxon>Gunneridae</taxon>
        <taxon>Pentapetalae</taxon>
        <taxon>rosids</taxon>
        <taxon>fabids</taxon>
        <taxon>Fabales</taxon>
        <taxon>Fabaceae</taxon>
        <taxon>Papilionoideae</taxon>
        <taxon>50 kb inversion clade</taxon>
        <taxon>NPAAA clade</taxon>
        <taxon>Hologalegina</taxon>
        <taxon>IRL clade</taxon>
        <taxon>Trifolieae</taxon>
        <taxon>Trifolium</taxon>
    </lineage>
</organism>
<protein>
    <submittedName>
        <fullName evidence="2">Uncharacterized protein</fullName>
    </submittedName>
</protein>